<organism evidence="2 3">
    <name type="scientific">Streptococcus ferus</name>
    <dbReference type="NCBI Taxonomy" id="1345"/>
    <lineage>
        <taxon>Bacteria</taxon>
        <taxon>Bacillati</taxon>
        <taxon>Bacillota</taxon>
        <taxon>Bacilli</taxon>
        <taxon>Lactobacillales</taxon>
        <taxon>Streptococcaceae</taxon>
        <taxon>Streptococcus</taxon>
    </lineage>
</organism>
<evidence type="ECO:0000313" key="3">
    <source>
        <dbReference type="Proteomes" id="UP000249495"/>
    </source>
</evidence>
<keyword evidence="1" id="KW-1133">Transmembrane helix</keyword>
<proteinExistence type="predicted"/>
<keyword evidence="1" id="KW-0472">Membrane</keyword>
<dbReference type="InterPro" id="IPR025134">
    <property type="entry name" value="DUF4059"/>
</dbReference>
<dbReference type="RefSeq" id="WP_018030924.1">
    <property type="nucleotide sequence ID" value="NZ_JBGXUQ010000028.1"/>
</dbReference>
<name>A0A2X3VWE6_9STRE</name>
<dbReference type="KEGG" id="sfer:NCTC12278_00424"/>
<gene>
    <name evidence="2" type="ORF">NCTC12278_00424</name>
</gene>
<evidence type="ECO:0000313" key="2">
    <source>
        <dbReference type="EMBL" id="SQF39569.1"/>
    </source>
</evidence>
<evidence type="ECO:0008006" key="4">
    <source>
        <dbReference type="Google" id="ProtNLM"/>
    </source>
</evidence>
<dbReference type="EMBL" id="LS483343">
    <property type="protein sequence ID" value="SQF39569.1"/>
    <property type="molecule type" value="Genomic_DNA"/>
</dbReference>
<feature type="transmembrane region" description="Helical" evidence="1">
    <location>
        <begin position="6"/>
        <end position="30"/>
    </location>
</feature>
<dbReference type="AlphaFoldDB" id="A0A2X3VWE6"/>
<sequence length="74" mass="8536">MLVEIFKLYLQGLILSSLTVLLISAAWIFYRALRRKDKTSKERLSILYEALLMDLVTIPILAFAYMAIILMLQA</sequence>
<reference evidence="2 3" key="1">
    <citation type="submission" date="2018-06" db="EMBL/GenBank/DDBJ databases">
        <authorList>
            <consortium name="Pathogen Informatics"/>
            <person name="Doyle S."/>
        </authorList>
    </citation>
    <scope>NUCLEOTIDE SEQUENCE [LARGE SCALE GENOMIC DNA]</scope>
    <source>
        <strain evidence="2 3">NCTC12278</strain>
    </source>
</reference>
<keyword evidence="3" id="KW-1185">Reference proteome</keyword>
<dbReference type="OrthoDB" id="2243356at2"/>
<accession>A0A2X3VWE6</accession>
<feature type="transmembrane region" description="Helical" evidence="1">
    <location>
        <begin position="51"/>
        <end position="72"/>
    </location>
</feature>
<dbReference type="Proteomes" id="UP000249495">
    <property type="component" value="Chromosome 1"/>
</dbReference>
<protein>
    <recommendedName>
        <fullName evidence="4">DUF4059 family protein</fullName>
    </recommendedName>
</protein>
<dbReference type="Pfam" id="PF13268">
    <property type="entry name" value="DUF4059"/>
    <property type="match status" value="1"/>
</dbReference>
<keyword evidence="1" id="KW-0812">Transmembrane</keyword>
<dbReference type="STRING" id="1123303.GCA_000372425_01611"/>
<evidence type="ECO:0000256" key="1">
    <source>
        <dbReference type="SAM" id="Phobius"/>
    </source>
</evidence>